<dbReference type="GeneID" id="112542633"/>
<dbReference type="RefSeq" id="XP_025031746.1">
    <property type="nucleotide sequence ID" value="XM_025175978.1"/>
</dbReference>
<reference evidence="2" key="1">
    <citation type="submission" date="2025-08" db="UniProtKB">
        <authorList>
            <consortium name="RefSeq"/>
        </authorList>
    </citation>
    <scope>IDENTIFICATION</scope>
    <source>
        <tissue evidence="2">Liver</tissue>
    </source>
</reference>
<dbReference type="GO" id="GO:0005737">
    <property type="term" value="C:cytoplasm"/>
    <property type="evidence" value="ECO:0007669"/>
    <property type="project" value="TreeGrafter"/>
</dbReference>
<dbReference type="GO" id="GO:0045944">
    <property type="term" value="P:positive regulation of transcription by RNA polymerase II"/>
    <property type="evidence" value="ECO:0007669"/>
    <property type="project" value="TreeGrafter"/>
</dbReference>
<dbReference type="Proteomes" id="UP000695026">
    <property type="component" value="Unplaced"/>
</dbReference>
<proteinExistence type="predicted"/>
<evidence type="ECO:0000313" key="2">
    <source>
        <dbReference type="RefSeq" id="XP_025031746.1"/>
    </source>
</evidence>
<evidence type="ECO:0000313" key="1">
    <source>
        <dbReference type="Proteomes" id="UP000695026"/>
    </source>
</evidence>
<dbReference type="InterPro" id="IPR026124">
    <property type="entry name" value="Sperm-assoc_Ag8"/>
</dbReference>
<accession>A0A9F5N115</accession>
<keyword evidence="1" id="KW-1185">Reference proteome</keyword>
<organism evidence="1 2">
    <name type="scientific">Python bivittatus</name>
    <name type="common">Burmese python</name>
    <name type="synonym">Python molurus bivittatus</name>
    <dbReference type="NCBI Taxonomy" id="176946"/>
    <lineage>
        <taxon>Eukaryota</taxon>
        <taxon>Metazoa</taxon>
        <taxon>Chordata</taxon>
        <taxon>Craniata</taxon>
        <taxon>Vertebrata</taxon>
        <taxon>Euteleostomi</taxon>
        <taxon>Lepidosauria</taxon>
        <taxon>Squamata</taxon>
        <taxon>Bifurcata</taxon>
        <taxon>Unidentata</taxon>
        <taxon>Episquamata</taxon>
        <taxon>Toxicofera</taxon>
        <taxon>Serpentes</taxon>
        <taxon>Henophidia</taxon>
        <taxon>Pythonidae</taxon>
        <taxon>Python</taxon>
    </lineage>
</organism>
<dbReference type="CTD" id="26206"/>
<dbReference type="Pfam" id="PF22584">
    <property type="entry name" value="CFAP143"/>
    <property type="match status" value="1"/>
</dbReference>
<protein>
    <submittedName>
        <fullName evidence="2">Sperm-associated antigen 8 isoform X2</fullName>
    </submittedName>
</protein>
<dbReference type="GO" id="GO:0005634">
    <property type="term" value="C:nucleus"/>
    <property type="evidence" value="ECO:0007669"/>
    <property type="project" value="TreeGrafter"/>
</dbReference>
<dbReference type="GO" id="GO:0008017">
    <property type="term" value="F:microtubule binding"/>
    <property type="evidence" value="ECO:0007669"/>
    <property type="project" value="InterPro"/>
</dbReference>
<sequence>MMEHLLYQKHSKSLIEDEVYPPLEPMESLSTTRRDYKQEGFLSVPPPPTQPHDYWLEQPQTFWLEHAQQVPGTSSIRTGDTPFKKCATFTTPVPEHLGQPLPYDSENCPKL</sequence>
<dbReference type="PANTHER" id="PTHR15510:SF5">
    <property type="entry name" value="SPERM-ASSOCIATED ANTIGEN 8"/>
    <property type="match status" value="1"/>
</dbReference>
<name>A0A9F5N115_PYTBI</name>
<dbReference type="PANTHER" id="PTHR15510">
    <property type="entry name" value="SPERM-ASSOCIATED ANTIGEN 8"/>
    <property type="match status" value="1"/>
</dbReference>
<gene>
    <name evidence="2" type="primary">SPAG8</name>
</gene>
<dbReference type="AlphaFoldDB" id="A0A9F5N115"/>